<dbReference type="Proteomes" id="UP000321362">
    <property type="component" value="Chromosome"/>
</dbReference>
<dbReference type="KEGG" id="mgk:FSB76_21610"/>
<dbReference type="SMART" id="SM00046">
    <property type="entry name" value="DAGKc"/>
    <property type="match status" value="1"/>
</dbReference>
<dbReference type="RefSeq" id="WP_147057021.1">
    <property type="nucleotide sequence ID" value="NZ_CP042437.1"/>
</dbReference>
<dbReference type="InterPro" id="IPR016064">
    <property type="entry name" value="NAD/diacylglycerol_kinase_sf"/>
</dbReference>
<dbReference type="GO" id="GO:0016301">
    <property type="term" value="F:kinase activity"/>
    <property type="evidence" value="ECO:0007669"/>
    <property type="project" value="InterPro"/>
</dbReference>
<dbReference type="Gene3D" id="3.40.50.10330">
    <property type="entry name" value="Probable inorganic polyphosphate/atp-NAD kinase, domain 1"/>
    <property type="match status" value="1"/>
</dbReference>
<organism evidence="2 3">
    <name type="scientific">Mucilaginibacter ginsenosidivorax</name>
    <dbReference type="NCBI Taxonomy" id="862126"/>
    <lineage>
        <taxon>Bacteria</taxon>
        <taxon>Pseudomonadati</taxon>
        <taxon>Bacteroidota</taxon>
        <taxon>Sphingobacteriia</taxon>
        <taxon>Sphingobacteriales</taxon>
        <taxon>Sphingobacteriaceae</taxon>
        <taxon>Mucilaginibacter</taxon>
    </lineage>
</organism>
<dbReference type="AlphaFoldDB" id="A0A5B8W3V7"/>
<accession>A0A5B8W3V7</accession>
<dbReference type="InterPro" id="IPR045540">
    <property type="entry name" value="YegS/DAGK_C"/>
</dbReference>
<evidence type="ECO:0000313" key="2">
    <source>
        <dbReference type="EMBL" id="QEC78413.1"/>
    </source>
</evidence>
<dbReference type="InterPro" id="IPR017438">
    <property type="entry name" value="ATP-NAD_kinase_N"/>
</dbReference>
<name>A0A5B8W3V7_9SPHI</name>
<dbReference type="OrthoDB" id="9786026at2"/>
<dbReference type="PANTHER" id="PTHR30492">
    <property type="entry name" value="METHYLGLYOXAL SYNTHASE"/>
    <property type="match status" value="1"/>
</dbReference>
<dbReference type="EMBL" id="CP042437">
    <property type="protein sequence ID" value="QEC78413.1"/>
    <property type="molecule type" value="Genomic_DNA"/>
</dbReference>
<dbReference type="Pfam" id="PF00781">
    <property type="entry name" value="DAGK_cat"/>
    <property type="match status" value="1"/>
</dbReference>
<dbReference type="InterPro" id="IPR001206">
    <property type="entry name" value="Diacylglycerol_kinase_cat_dom"/>
</dbReference>
<dbReference type="SUPFAM" id="SSF111331">
    <property type="entry name" value="NAD kinase/diacylglycerol kinase-like"/>
    <property type="match status" value="1"/>
</dbReference>
<keyword evidence="3" id="KW-1185">Reference proteome</keyword>
<reference evidence="2 3" key="1">
    <citation type="journal article" date="2013" name="J. Microbiol.">
        <title>Mucilaginibacter ginsenosidivorax sp. nov., with ginsenoside converting activity isolated from sediment.</title>
        <authorList>
            <person name="Kim J.K."/>
            <person name="Choi T.E."/>
            <person name="Liu Q.M."/>
            <person name="Park H.Y."/>
            <person name="Yi T.H."/>
            <person name="Yoon M.H."/>
            <person name="Kim S.C."/>
            <person name="Im W.T."/>
        </authorList>
    </citation>
    <scope>NUCLEOTIDE SEQUENCE [LARGE SCALE GENOMIC DNA]</scope>
    <source>
        <strain evidence="2 3">KHI28</strain>
    </source>
</reference>
<dbReference type="PROSITE" id="PS50146">
    <property type="entry name" value="DAGK"/>
    <property type="match status" value="1"/>
</dbReference>
<dbReference type="GO" id="GO:0019242">
    <property type="term" value="P:methylglyoxal biosynthetic process"/>
    <property type="evidence" value="ECO:0007669"/>
    <property type="project" value="InterPro"/>
</dbReference>
<protein>
    <recommendedName>
        <fullName evidence="1">DAGKc domain-containing protein</fullName>
    </recommendedName>
</protein>
<sequence>MKFKHIHFIINPASGKEEPILTYINQVFDGSATKWDVSVTQRHKNPGDIAKKLIGKTELIVVYGGDGSVTDTARTLHGTDTPMAIIPGGTANVMAKQLQIPLDSISALELIKSHHKLKAVDMGLVNDHPFLLRVNLGIMADMILQADRGLKDTIGQLAYGYTAIKTLVNANPVKYKLKIDGKEIEETAVSLTITNSGNIGVAGLDMLPGISITDGLLDVILMGDNDLSSVLKIAGNTLLQNQTEVLKHWRCKNIVIQMDAEQAFIRDDCEQQAKKLTIKVVPAAINIVVPR</sequence>
<evidence type="ECO:0000259" key="1">
    <source>
        <dbReference type="PROSITE" id="PS50146"/>
    </source>
</evidence>
<dbReference type="PANTHER" id="PTHR30492:SF0">
    <property type="entry name" value="METHYLGLYOXAL SYNTHASE"/>
    <property type="match status" value="1"/>
</dbReference>
<dbReference type="InterPro" id="IPR004363">
    <property type="entry name" value="Methylgl_synth"/>
</dbReference>
<proteinExistence type="predicted"/>
<feature type="domain" description="DAGKc" evidence="1">
    <location>
        <begin position="1"/>
        <end position="129"/>
    </location>
</feature>
<gene>
    <name evidence="2" type="ORF">FSB76_21610</name>
</gene>
<evidence type="ECO:0000313" key="3">
    <source>
        <dbReference type="Proteomes" id="UP000321362"/>
    </source>
</evidence>
<dbReference type="Gene3D" id="2.60.200.40">
    <property type="match status" value="1"/>
</dbReference>
<dbReference type="GO" id="GO:0008929">
    <property type="term" value="F:methylglyoxal synthase activity"/>
    <property type="evidence" value="ECO:0007669"/>
    <property type="project" value="InterPro"/>
</dbReference>
<dbReference type="GO" id="GO:0005829">
    <property type="term" value="C:cytosol"/>
    <property type="evidence" value="ECO:0007669"/>
    <property type="project" value="TreeGrafter"/>
</dbReference>
<dbReference type="Pfam" id="PF19279">
    <property type="entry name" value="YegS_C"/>
    <property type="match status" value="1"/>
</dbReference>